<accession>A0A8J4YDT2</accession>
<feature type="compositionally biased region" description="Polar residues" evidence="1">
    <location>
        <begin position="331"/>
        <end position="347"/>
    </location>
</feature>
<evidence type="ECO:0000313" key="3">
    <source>
        <dbReference type="Proteomes" id="UP000770661"/>
    </source>
</evidence>
<feature type="compositionally biased region" description="Polar residues" evidence="1">
    <location>
        <begin position="173"/>
        <end position="184"/>
    </location>
</feature>
<dbReference type="Proteomes" id="UP000770661">
    <property type="component" value="Unassembled WGS sequence"/>
</dbReference>
<feature type="compositionally biased region" description="Polar residues" evidence="1">
    <location>
        <begin position="17"/>
        <end position="26"/>
    </location>
</feature>
<proteinExistence type="predicted"/>
<reference evidence="2" key="1">
    <citation type="submission" date="2020-07" db="EMBL/GenBank/DDBJ databases">
        <title>The High-quality genome of the commercially important snow crab, Chionoecetes opilio.</title>
        <authorList>
            <person name="Jeong J.-H."/>
            <person name="Ryu S."/>
        </authorList>
    </citation>
    <scope>NUCLEOTIDE SEQUENCE</scope>
    <source>
        <strain evidence="2">MADBK_172401_WGS</strain>
        <tissue evidence="2">Digestive gland</tissue>
    </source>
</reference>
<feature type="region of interest" description="Disordered" evidence="1">
    <location>
        <begin position="1"/>
        <end position="61"/>
    </location>
</feature>
<dbReference type="AlphaFoldDB" id="A0A8J4YDT2"/>
<feature type="region of interest" description="Disordered" evidence="1">
    <location>
        <begin position="167"/>
        <end position="250"/>
    </location>
</feature>
<comment type="caution">
    <text evidence="2">The sequence shown here is derived from an EMBL/GenBank/DDBJ whole genome shotgun (WGS) entry which is preliminary data.</text>
</comment>
<organism evidence="2 3">
    <name type="scientific">Chionoecetes opilio</name>
    <name type="common">Atlantic snow crab</name>
    <name type="synonym">Cancer opilio</name>
    <dbReference type="NCBI Taxonomy" id="41210"/>
    <lineage>
        <taxon>Eukaryota</taxon>
        <taxon>Metazoa</taxon>
        <taxon>Ecdysozoa</taxon>
        <taxon>Arthropoda</taxon>
        <taxon>Crustacea</taxon>
        <taxon>Multicrustacea</taxon>
        <taxon>Malacostraca</taxon>
        <taxon>Eumalacostraca</taxon>
        <taxon>Eucarida</taxon>
        <taxon>Decapoda</taxon>
        <taxon>Pleocyemata</taxon>
        <taxon>Brachyura</taxon>
        <taxon>Eubrachyura</taxon>
        <taxon>Majoidea</taxon>
        <taxon>Majidae</taxon>
        <taxon>Chionoecetes</taxon>
    </lineage>
</organism>
<evidence type="ECO:0000256" key="1">
    <source>
        <dbReference type="SAM" id="MobiDB-lite"/>
    </source>
</evidence>
<evidence type="ECO:0000313" key="2">
    <source>
        <dbReference type="EMBL" id="KAG0726128.1"/>
    </source>
</evidence>
<dbReference type="EMBL" id="JACEEZ010004794">
    <property type="protein sequence ID" value="KAG0726128.1"/>
    <property type="molecule type" value="Genomic_DNA"/>
</dbReference>
<feature type="region of interest" description="Disordered" evidence="1">
    <location>
        <begin position="313"/>
        <end position="349"/>
    </location>
</feature>
<keyword evidence="3" id="KW-1185">Reference proteome</keyword>
<sequence length="670" mass="73472">MRGKVAQQRRRFDSLGSAISTSSAGSLDSLDCITEPQGGVGISPKCRRNDQQQAVGLAGRSTAPVFEKVGRQRELWESKTKEASTGVARRDVTSPTRAKRRALERRHSAEVLPVVGVEGKDEGEGEVTALQEEQERRTLLYVLHSTVEGDLLLETYTDLNRDPRQTVAVDASESVTQAHESINQGLLHPPQPTRRRKRQVEVRPGRPTDRQREDPSEEGGAHTVQRSSSPLPDPPPLLSTAAPFQPGGADDGYLEYKHNFASARLRFETGMWETEADSHPHGLAHTSNVPLKSCVLQTETDSMEIINASSSATLPSNVKSSTLPSSPPVTELSTPPTSQNNAYSPMPSQDLGGPPGVVIGWEAETQTEPSSEGVVLPVLVNTGCQTDKEVDGGRHSSMPEQLHREMTRTASPVRHQDMSVRHQEIQVIQEDLVNPLKRIVSQRTRKYDLLEMPHLKRRVYQRRNAHSHRRRRSLSASEVDMPWEQHRDAVDIAEFWSGPEVTEAAGRLGKRAPWCKPECAAAWSGPEVACGRPEGAAAWGRPEVTMVPDHQQMMRPGWSPEGAAVWSGPEVAWDRPGSGLSQYLDVSPPVSGTFGLTDSSSLIASLKDLTQDLPSAYPDALPQDDLADLNPDNFSLFTENERGFLALRRASGSIIAALNPSPVRVYRNTG</sequence>
<gene>
    <name evidence="2" type="ORF">GWK47_037190</name>
</gene>
<dbReference type="OrthoDB" id="6357448at2759"/>
<feature type="region of interest" description="Disordered" evidence="1">
    <location>
        <begin position="78"/>
        <end position="101"/>
    </location>
</feature>
<feature type="compositionally biased region" description="Polar residues" evidence="1">
    <location>
        <begin position="313"/>
        <end position="324"/>
    </location>
</feature>
<feature type="compositionally biased region" description="Basic and acidic residues" evidence="1">
    <location>
        <begin position="78"/>
        <end position="92"/>
    </location>
</feature>
<protein>
    <submittedName>
        <fullName evidence="2">Uncharacterized protein</fullName>
    </submittedName>
</protein>
<name>A0A8J4YDT2_CHIOP</name>
<feature type="compositionally biased region" description="Basic and acidic residues" evidence="1">
    <location>
        <begin position="199"/>
        <end position="214"/>
    </location>
</feature>